<sequence>MKALHIMLFFGAAINATYAYWSNDYREHSQCLAYYWPDKPQYSRCGSGCLCYRRFDYPQYGYCLDPTRPIPDHFRMLGARYERSN</sequence>
<feature type="signal peptide" evidence="1">
    <location>
        <begin position="1"/>
        <end position="19"/>
    </location>
</feature>
<proteinExistence type="predicted"/>
<evidence type="ECO:0000256" key="1">
    <source>
        <dbReference type="SAM" id="SignalP"/>
    </source>
</evidence>
<feature type="chain" id="PRO_5007285168" evidence="1">
    <location>
        <begin position="20"/>
        <end position="85"/>
    </location>
</feature>
<reference evidence="2" key="1">
    <citation type="journal article" date="2016" name="Ticks Tick Borne Dis.">
        <title>De novo assembly and annotation of the salivary gland transcriptome of Rhipicephalus appendiculatus male and female ticks during blood feeding.</title>
        <authorList>
            <person name="de Castro M.H."/>
            <person name="de Klerk D."/>
            <person name="Pienaar R."/>
            <person name="Latif A.A."/>
            <person name="Rees D.J."/>
            <person name="Mans B.J."/>
        </authorList>
    </citation>
    <scope>NUCLEOTIDE SEQUENCE</scope>
    <source>
        <tissue evidence="2">Salivary glands</tissue>
    </source>
</reference>
<dbReference type="AlphaFoldDB" id="A0A131YH43"/>
<name>A0A131YH43_RHIAP</name>
<protein>
    <submittedName>
        <fullName evidence="2">Mucin</fullName>
    </submittedName>
</protein>
<dbReference type="EMBL" id="GEDV01010712">
    <property type="protein sequence ID" value="JAP77845.1"/>
    <property type="molecule type" value="Transcribed_RNA"/>
</dbReference>
<organism evidence="2">
    <name type="scientific">Rhipicephalus appendiculatus</name>
    <name type="common">Brown ear tick</name>
    <dbReference type="NCBI Taxonomy" id="34631"/>
    <lineage>
        <taxon>Eukaryota</taxon>
        <taxon>Metazoa</taxon>
        <taxon>Ecdysozoa</taxon>
        <taxon>Arthropoda</taxon>
        <taxon>Chelicerata</taxon>
        <taxon>Arachnida</taxon>
        <taxon>Acari</taxon>
        <taxon>Parasitiformes</taxon>
        <taxon>Ixodida</taxon>
        <taxon>Ixodoidea</taxon>
        <taxon>Ixodidae</taxon>
        <taxon>Rhipicephalinae</taxon>
        <taxon>Rhipicephalus</taxon>
        <taxon>Rhipicephalus</taxon>
    </lineage>
</organism>
<keyword evidence="1" id="KW-0732">Signal</keyword>
<evidence type="ECO:0000313" key="2">
    <source>
        <dbReference type="EMBL" id="JAP77845.1"/>
    </source>
</evidence>
<accession>A0A131YH43</accession>